<dbReference type="Proteomes" id="UP000009135">
    <property type="component" value="Chromosome"/>
</dbReference>
<dbReference type="EMBL" id="CP003199">
    <property type="protein sequence ID" value="AEW45521.1"/>
    <property type="molecule type" value="Genomic_DNA"/>
</dbReference>
<dbReference type="OrthoDB" id="9830676at2"/>
<dbReference type="HOGENOM" id="CLU_098620_3_0_14"/>
<reference evidence="1 2" key="1">
    <citation type="journal article" date="2012" name="J. Bacteriol.">
        <title>Complete genome sequence of Mycoplasma haemocanis strain Illinois.</title>
        <authorList>
            <person name="do Nascimento N.C."/>
            <person name="Guimaraes A.M."/>
            <person name="Santos A.P."/>
            <person name="Sanmiguel P.J."/>
            <person name="Messick J.B."/>
        </authorList>
    </citation>
    <scope>NUCLEOTIDE SEQUENCE [LARGE SCALE GENOMIC DNA]</scope>
    <source>
        <strain evidence="1 2">Illinois</strain>
    </source>
</reference>
<dbReference type="STRING" id="1111676.MHC_03305"/>
<name>H6N799_MYCHN</name>
<proteinExistence type="predicted"/>
<gene>
    <name evidence="1" type="ordered locus">MHC_03305</name>
</gene>
<accession>H6N799</accession>
<protein>
    <submittedName>
        <fullName evidence="1">Uncharacterized protein</fullName>
    </submittedName>
</protein>
<dbReference type="AlphaFoldDB" id="H6N799"/>
<evidence type="ECO:0000313" key="2">
    <source>
        <dbReference type="Proteomes" id="UP000009135"/>
    </source>
</evidence>
<evidence type="ECO:0000313" key="1">
    <source>
        <dbReference type="EMBL" id="AEW45521.1"/>
    </source>
</evidence>
<sequence>MSKLFFSIAGLGGVTGLGGGAYLLHLNSRSVTEKKTIKDRLQKAGFQILNDSESQHWKTLKDAYNAAKGEESKVFAKSNSDIDEGKLRELCNSVLEKGEEDASYSKAKRWCVVPTTVSDYLGKLGRRALSTATSGEVDKTQWEDLASKYENSQDKIASLSSLGSDKKWESLRKECGTLGAKKNYEDNFDSNLASSQTWCSVSVS</sequence>
<dbReference type="KEGG" id="mhe:MHC_03305"/>
<keyword evidence="2" id="KW-1185">Reference proteome</keyword>
<organism evidence="1 2">
    <name type="scientific">Mycoplasma haemocanis (strain Illinois)</name>
    <dbReference type="NCBI Taxonomy" id="1111676"/>
    <lineage>
        <taxon>Bacteria</taxon>
        <taxon>Bacillati</taxon>
        <taxon>Mycoplasmatota</taxon>
        <taxon>Mollicutes</taxon>
        <taxon>Mycoplasmataceae</taxon>
        <taxon>Mycoplasma</taxon>
    </lineage>
</organism>